<sequence length="386" mass="43018">MINIEVKGVQFSNKGAELMLLSVLEQLDKEIGEYNLVLSPGPNLPYKQRARLGALQKLSFRRGPFDLTGLFGKLPQFAKRLLKRYGIVTEADVDIILNASGFSYGDQWPLNDLKNAAKEAVRFKQVGKPYIVLPQALGPFNKVEHAKAARKLINSATKVYARDKASYQACAALNEVGTLHQSPDFTALIEPSIIEPFTTKTVCFIPNNKVISKYHHETAQTGSEAYIAFWRYQAEFFKQHGFDILLLNHEGAEDKHLCEQIAEVIGESVEIVDGLGAVEIKALLGRCQAVVSSRFHGCVSALSQGVPCLATSWSHKYEMLFEEYGLADNILNYLAKPEQVNKQLTQFINNLDSQKQAGYGHAAQVKQENRAMWQAVIAEINGYQPK</sequence>
<protein>
    <recommendedName>
        <fullName evidence="1">Polysaccharide pyruvyl transferase domain-containing protein</fullName>
    </recommendedName>
</protein>
<name>A0A8I0MWM0_9GAMM</name>
<dbReference type="EMBL" id="AQHF01000026">
    <property type="protein sequence ID" value="MBE0347272.1"/>
    <property type="molecule type" value="Genomic_DNA"/>
</dbReference>
<dbReference type="RefSeq" id="WP_147389419.1">
    <property type="nucleotide sequence ID" value="NZ_AQHF01000026.1"/>
</dbReference>
<accession>A0A8I0MWM0</accession>
<dbReference type="PANTHER" id="PTHR36836">
    <property type="entry name" value="COLANIC ACID BIOSYNTHESIS PROTEIN WCAK"/>
    <property type="match status" value="1"/>
</dbReference>
<proteinExistence type="predicted"/>
<keyword evidence="3" id="KW-1185">Reference proteome</keyword>
<dbReference type="PANTHER" id="PTHR36836:SF1">
    <property type="entry name" value="COLANIC ACID BIOSYNTHESIS PROTEIN WCAK"/>
    <property type="match status" value="1"/>
</dbReference>
<gene>
    <name evidence="2" type="ORF">PPEP_a1688</name>
</gene>
<organism evidence="2 3">
    <name type="scientific">Pseudoalteromonas peptidolytica F12-50-A1</name>
    <dbReference type="NCBI Taxonomy" id="1315280"/>
    <lineage>
        <taxon>Bacteria</taxon>
        <taxon>Pseudomonadati</taxon>
        <taxon>Pseudomonadota</taxon>
        <taxon>Gammaproteobacteria</taxon>
        <taxon>Alteromonadales</taxon>
        <taxon>Pseudoalteromonadaceae</taxon>
        <taxon>Pseudoalteromonas</taxon>
    </lineage>
</organism>
<feature type="domain" description="Polysaccharide pyruvyl transferase" evidence="1">
    <location>
        <begin position="13"/>
        <end position="315"/>
    </location>
</feature>
<comment type="caution">
    <text evidence="2">The sequence shown here is derived from an EMBL/GenBank/DDBJ whole genome shotgun (WGS) entry which is preliminary data.</text>
</comment>
<reference evidence="2 3" key="1">
    <citation type="submission" date="2015-06" db="EMBL/GenBank/DDBJ databases">
        <title>Genome sequence of Pseudoalteromonas peptidolytica.</title>
        <authorList>
            <person name="Xie B.-B."/>
            <person name="Rong J.-C."/>
            <person name="Qin Q.-L."/>
            <person name="Zhang Y.-Z."/>
        </authorList>
    </citation>
    <scope>NUCLEOTIDE SEQUENCE [LARGE SCALE GENOMIC DNA]</scope>
    <source>
        <strain evidence="2 3">F12-50-A1</strain>
    </source>
</reference>
<dbReference type="Proteomes" id="UP000660708">
    <property type="component" value="Unassembled WGS sequence"/>
</dbReference>
<dbReference type="InterPro" id="IPR007345">
    <property type="entry name" value="Polysacch_pyruvyl_Trfase"/>
</dbReference>
<evidence type="ECO:0000313" key="3">
    <source>
        <dbReference type="Proteomes" id="UP000660708"/>
    </source>
</evidence>
<evidence type="ECO:0000313" key="2">
    <source>
        <dbReference type="EMBL" id="MBE0347272.1"/>
    </source>
</evidence>
<evidence type="ECO:0000259" key="1">
    <source>
        <dbReference type="Pfam" id="PF04230"/>
    </source>
</evidence>
<dbReference type="AlphaFoldDB" id="A0A8I0MWM0"/>
<dbReference type="Pfam" id="PF04230">
    <property type="entry name" value="PS_pyruv_trans"/>
    <property type="match status" value="1"/>
</dbReference>